<dbReference type="PRINTS" id="PR00503">
    <property type="entry name" value="BROMODOMAIN"/>
</dbReference>
<sequence>MNWEAGANCFLLKAVHAYGKDWELVSTALQMISKTFLRDEPTHDLSKQSCSLQYNYLIASARQKYSNESDEAKLLKLAMDCYIAQRREKLHAARLELLKRIKIAEDDAEKLREGRYSEIPLARLAIYRKRCRAFGIADVIGQRLGLEPLPPGTDSENEAIRNSVAVPELLHTEIGEEIVDGNGGTWFPLHTTIREVFSESEKHSIQASMSEYLRAQAILSRRIGTELPEDETSSVDTLSSVQTHPDVHYYEEVLHPAGASRRLRRKPVTPHTSEHVDENEDVPYSDQPSNTQAVQLSPLSPTGSVVVSDTEALLSPHVPQSLTSSPGLSGAELLQSPITRRIHRKGSRRCPVRTGTAAVQRVQTTDFEPPLSPLASDGGGNPEEFSSSPTSALVLARRWRRALLSALSTICSHRHAYVFMQPVTEDIAPGYGSVVYEPVDLTSVRRRLEAALSNLSTSQPAPPNPAQILIDAAVRFIRDLMLMFVNARMYNSQTHEVHEMSGDMFNDSMIGLQPLWSVLVEHIPGFPVLPEPTKPLSQSTSVRASLRPAAGAAKSTTESVSSPIITPVITKPADLVTPKTPVTVTRQSKRSHLETSSPVHSPPRKRHQSSSSEACANGTAKLK</sequence>
<dbReference type="SUPFAM" id="SSF47370">
    <property type="entry name" value="Bromodomain"/>
    <property type="match status" value="1"/>
</dbReference>
<organism evidence="5 6">
    <name type="scientific">Paragonimus heterotremus</name>
    <dbReference type="NCBI Taxonomy" id="100268"/>
    <lineage>
        <taxon>Eukaryota</taxon>
        <taxon>Metazoa</taxon>
        <taxon>Spiralia</taxon>
        <taxon>Lophotrochozoa</taxon>
        <taxon>Platyhelminthes</taxon>
        <taxon>Trematoda</taxon>
        <taxon>Digenea</taxon>
        <taxon>Plagiorchiida</taxon>
        <taxon>Troglotremata</taxon>
        <taxon>Troglotrematidae</taxon>
        <taxon>Paragonimus</taxon>
    </lineage>
</organism>
<evidence type="ECO:0000313" key="5">
    <source>
        <dbReference type="EMBL" id="KAF5402797.1"/>
    </source>
</evidence>
<keyword evidence="6" id="KW-1185">Reference proteome</keyword>
<feature type="region of interest" description="Disordered" evidence="3">
    <location>
        <begin position="367"/>
        <end position="386"/>
    </location>
</feature>
<evidence type="ECO:0000256" key="2">
    <source>
        <dbReference type="PROSITE-ProRule" id="PRU00035"/>
    </source>
</evidence>
<dbReference type="OrthoDB" id="24948at2759"/>
<dbReference type="InterPro" id="IPR001487">
    <property type="entry name" value="Bromodomain"/>
</dbReference>
<evidence type="ECO:0000256" key="1">
    <source>
        <dbReference type="ARBA" id="ARBA00023117"/>
    </source>
</evidence>
<dbReference type="InterPro" id="IPR036427">
    <property type="entry name" value="Bromodomain-like_sf"/>
</dbReference>
<evidence type="ECO:0000259" key="4">
    <source>
        <dbReference type="PROSITE" id="PS50014"/>
    </source>
</evidence>
<feature type="region of interest" description="Disordered" evidence="3">
    <location>
        <begin position="577"/>
        <end position="623"/>
    </location>
</feature>
<dbReference type="Proteomes" id="UP000748531">
    <property type="component" value="Unassembled WGS sequence"/>
</dbReference>
<name>A0A8J4SQV3_9TREM</name>
<feature type="region of interest" description="Disordered" evidence="3">
    <location>
        <begin position="254"/>
        <end position="303"/>
    </location>
</feature>
<keyword evidence="1 2" id="KW-0103">Bromodomain</keyword>
<proteinExistence type="predicted"/>
<dbReference type="Gene3D" id="1.20.920.10">
    <property type="entry name" value="Bromodomain-like"/>
    <property type="match status" value="1"/>
</dbReference>
<dbReference type="Pfam" id="PF00439">
    <property type="entry name" value="Bromodomain"/>
    <property type="match status" value="1"/>
</dbReference>
<feature type="domain" description="Bromo" evidence="4">
    <location>
        <begin position="411"/>
        <end position="498"/>
    </location>
</feature>
<evidence type="ECO:0000313" key="6">
    <source>
        <dbReference type="Proteomes" id="UP000748531"/>
    </source>
</evidence>
<protein>
    <submittedName>
        <fullName evidence="5">Anaphase-promoting complex subunit 10</fullName>
    </submittedName>
</protein>
<gene>
    <name evidence="5" type="ORF">PHET_03934</name>
</gene>
<accession>A0A8J4SQV3</accession>
<comment type="caution">
    <text evidence="5">The sequence shown here is derived from an EMBL/GenBank/DDBJ whole genome shotgun (WGS) entry which is preliminary data.</text>
</comment>
<dbReference type="AlphaFoldDB" id="A0A8J4SQV3"/>
<reference evidence="5" key="1">
    <citation type="submission" date="2019-05" db="EMBL/GenBank/DDBJ databases">
        <title>Annotation for the trematode Paragonimus heterotremus.</title>
        <authorList>
            <person name="Choi Y.-J."/>
        </authorList>
    </citation>
    <scope>NUCLEOTIDE SEQUENCE</scope>
    <source>
        <strain evidence="5">LC</strain>
    </source>
</reference>
<dbReference type="EMBL" id="LUCH01001595">
    <property type="protein sequence ID" value="KAF5402797.1"/>
    <property type="molecule type" value="Genomic_DNA"/>
</dbReference>
<evidence type="ECO:0000256" key="3">
    <source>
        <dbReference type="SAM" id="MobiDB-lite"/>
    </source>
</evidence>
<dbReference type="PANTHER" id="PTHR15398">
    <property type="entry name" value="BROMODOMAIN-CONTAINING PROTEIN 8"/>
    <property type="match status" value="1"/>
</dbReference>
<dbReference type="PANTHER" id="PTHR15398:SF4">
    <property type="entry name" value="BROMODOMAIN-CONTAINING PROTEIN 8 ISOFORM X1"/>
    <property type="match status" value="1"/>
</dbReference>
<dbReference type="GO" id="GO:0035267">
    <property type="term" value="C:NuA4 histone acetyltransferase complex"/>
    <property type="evidence" value="ECO:0007669"/>
    <property type="project" value="TreeGrafter"/>
</dbReference>
<feature type="compositionally biased region" description="Polar residues" evidence="3">
    <location>
        <begin position="286"/>
        <end position="303"/>
    </location>
</feature>
<dbReference type="PROSITE" id="PS50014">
    <property type="entry name" value="BROMODOMAIN_2"/>
    <property type="match status" value="1"/>
</dbReference>
<dbReference type="SMART" id="SM00297">
    <property type="entry name" value="BROMO"/>
    <property type="match status" value="1"/>
</dbReference>
<feature type="region of interest" description="Disordered" evidence="3">
    <location>
        <begin position="533"/>
        <end position="561"/>
    </location>
</feature>